<dbReference type="EMBL" id="MGGP01000008">
    <property type="protein sequence ID" value="OGM33092.1"/>
    <property type="molecule type" value="Genomic_DNA"/>
</dbReference>
<proteinExistence type="predicted"/>
<gene>
    <name evidence="1" type="ORF">A2803_02025</name>
</gene>
<reference evidence="1 2" key="1">
    <citation type="journal article" date="2016" name="Nat. Commun.">
        <title>Thousands of microbial genomes shed light on interconnected biogeochemical processes in an aquifer system.</title>
        <authorList>
            <person name="Anantharaman K."/>
            <person name="Brown C.T."/>
            <person name="Hug L.A."/>
            <person name="Sharon I."/>
            <person name="Castelle C.J."/>
            <person name="Probst A.J."/>
            <person name="Thomas B.C."/>
            <person name="Singh A."/>
            <person name="Wilkins M.J."/>
            <person name="Karaoz U."/>
            <person name="Brodie E.L."/>
            <person name="Williams K.H."/>
            <person name="Hubbard S.S."/>
            <person name="Banfield J.F."/>
        </authorList>
    </citation>
    <scope>NUCLEOTIDE SEQUENCE [LARGE SCALE GENOMIC DNA]</scope>
</reference>
<dbReference type="AlphaFoldDB" id="A0A1F7Z0M1"/>
<evidence type="ECO:0000313" key="1">
    <source>
        <dbReference type="EMBL" id="OGM33092.1"/>
    </source>
</evidence>
<accession>A0A1F7Z0M1</accession>
<dbReference type="Proteomes" id="UP000178870">
    <property type="component" value="Unassembled WGS sequence"/>
</dbReference>
<protein>
    <submittedName>
        <fullName evidence="1">Uncharacterized protein</fullName>
    </submittedName>
</protein>
<dbReference type="PROSITE" id="PS51257">
    <property type="entry name" value="PROKAR_LIPOPROTEIN"/>
    <property type="match status" value="1"/>
</dbReference>
<organism evidence="1 2">
    <name type="scientific">Candidatus Woesebacteria bacterium RIFCSPHIGHO2_01_FULL_44_21</name>
    <dbReference type="NCBI Taxonomy" id="1802503"/>
    <lineage>
        <taxon>Bacteria</taxon>
        <taxon>Candidatus Woeseibacteriota</taxon>
    </lineage>
</organism>
<comment type="caution">
    <text evidence="1">The sequence shown here is derived from an EMBL/GenBank/DDBJ whole genome shotgun (WGS) entry which is preliminary data.</text>
</comment>
<evidence type="ECO:0000313" key="2">
    <source>
        <dbReference type="Proteomes" id="UP000178870"/>
    </source>
</evidence>
<sequence>MSERCENCPILKTLMLNMSTTACIGGTDFLLSNPVYEAATQELATFARKSTLCPGAVNTGETKETGILIWKKVVPIYNCGLEEDNNS</sequence>
<name>A0A1F7Z0M1_9BACT</name>